<accession>A0A8I6S3H1</accession>
<dbReference type="PANTHER" id="PTHR31322">
    <property type="entry name" value="E3 UBIQUITIN-PROTEIN LIGASE TM129"/>
    <property type="match status" value="1"/>
</dbReference>
<reference evidence="7" key="1">
    <citation type="submission" date="2022-01" db="UniProtKB">
        <authorList>
            <consortium name="EnsemblMetazoa"/>
        </authorList>
    </citation>
    <scope>IDENTIFICATION</scope>
</reference>
<keyword evidence="3 6" id="KW-0812">Transmembrane</keyword>
<comment type="subcellular location">
    <subcellularLocation>
        <location evidence="1">Membrane</location>
        <topology evidence="1">Multi-pass membrane protein</topology>
    </subcellularLocation>
</comment>
<evidence type="ECO:0000256" key="1">
    <source>
        <dbReference type="ARBA" id="ARBA00004141"/>
    </source>
</evidence>
<dbReference type="PANTHER" id="PTHR31322:SF2">
    <property type="entry name" value="E3 UBIQUITIN-PROTEIN LIGASE TM129"/>
    <property type="match status" value="1"/>
</dbReference>
<dbReference type="GO" id="GO:0005783">
    <property type="term" value="C:endoplasmic reticulum"/>
    <property type="evidence" value="ECO:0007669"/>
    <property type="project" value="TreeGrafter"/>
</dbReference>
<dbReference type="RefSeq" id="XP_014255088.1">
    <property type="nucleotide sequence ID" value="XM_014399602.2"/>
</dbReference>
<evidence type="ECO:0000313" key="8">
    <source>
        <dbReference type="Proteomes" id="UP000494040"/>
    </source>
</evidence>
<comment type="similarity">
    <text evidence="2">Belongs to the TMEM129 family.</text>
</comment>
<dbReference type="OrthoDB" id="10055027at2759"/>
<evidence type="ECO:0008006" key="9">
    <source>
        <dbReference type="Google" id="ProtNLM"/>
    </source>
</evidence>
<dbReference type="GO" id="GO:0061630">
    <property type="term" value="F:ubiquitin protein ligase activity"/>
    <property type="evidence" value="ECO:0007669"/>
    <property type="project" value="InterPro"/>
</dbReference>
<dbReference type="Proteomes" id="UP000494040">
    <property type="component" value="Unassembled WGS sequence"/>
</dbReference>
<keyword evidence="4 6" id="KW-1133">Transmembrane helix</keyword>
<dbReference type="Pfam" id="PF10272">
    <property type="entry name" value="Tmpp129"/>
    <property type="match status" value="1"/>
</dbReference>
<evidence type="ECO:0000256" key="2">
    <source>
        <dbReference type="ARBA" id="ARBA00007332"/>
    </source>
</evidence>
<dbReference type="InterPro" id="IPR018801">
    <property type="entry name" value="TM129"/>
</dbReference>
<feature type="transmembrane region" description="Helical" evidence="6">
    <location>
        <begin position="100"/>
        <end position="122"/>
    </location>
</feature>
<dbReference type="AlphaFoldDB" id="A0A8I6S3H1"/>
<evidence type="ECO:0000256" key="6">
    <source>
        <dbReference type="SAM" id="Phobius"/>
    </source>
</evidence>
<feature type="transmembrane region" description="Helical" evidence="6">
    <location>
        <begin position="68"/>
        <end position="88"/>
    </location>
</feature>
<evidence type="ECO:0000256" key="4">
    <source>
        <dbReference type="ARBA" id="ARBA00022989"/>
    </source>
</evidence>
<dbReference type="KEGG" id="clec:106669824"/>
<proteinExistence type="inferred from homology"/>
<dbReference type="EnsemblMetazoa" id="XM_014399602.2">
    <property type="protein sequence ID" value="XP_014255088.1"/>
    <property type="gene ID" value="LOC106669824"/>
</dbReference>
<feature type="transmembrane region" description="Helical" evidence="6">
    <location>
        <begin position="12"/>
        <end position="32"/>
    </location>
</feature>
<dbReference type="GeneID" id="106669824"/>
<organism evidence="7 8">
    <name type="scientific">Cimex lectularius</name>
    <name type="common">Bed bug</name>
    <name type="synonym">Acanthia lectularia</name>
    <dbReference type="NCBI Taxonomy" id="79782"/>
    <lineage>
        <taxon>Eukaryota</taxon>
        <taxon>Metazoa</taxon>
        <taxon>Ecdysozoa</taxon>
        <taxon>Arthropoda</taxon>
        <taxon>Hexapoda</taxon>
        <taxon>Insecta</taxon>
        <taxon>Pterygota</taxon>
        <taxon>Neoptera</taxon>
        <taxon>Paraneoptera</taxon>
        <taxon>Hemiptera</taxon>
        <taxon>Heteroptera</taxon>
        <taxon>Panheteroptera</taxon>
        <taxon>Cimicomorpha</taxon>
        <taxon>Cimicidae</taxon>
        <taxon>Cimex</taxon>
    </lineage>
</organism>
<dbReference type="GO" id="GO:0016020">
    <property type="term" value="C:membrane"/>
    <property type="evidence" value="ECO:0007669"/>
    <property type="project" value="UniProtKB-SubCell"/>
</dbReference>
<evidence type="ECO:0000313" key="7">
    <source>
        <dbReference type="EnsemblMetazoa" id="XP_014255088.1"/>
    </source>
</evidence>
<evidence type="ECO:0000256" key="3">
    <source>
        <dbReference type="ARBA" id="ARBA00022692"/>
    </source>
</evidence>
<keyword evidence="8" id="KW-1185">Reference proteome</keyword>
<sequence length="378" mass="43495">MSQTYSTNYNVLATPTALYTLFYFIVSICFVLRTREFVFAGLTVENLFDFFLKNEDIDFIGYHAKRTVITLCLHSLLPLGYLGGAALFADKNLLYQDNIWFTAFFLFSIVFPSLTFTTAYYWTVNEFNNHPIVKTLKQFCDNRTSWKAIAAHIAREYRRVDKINLQTSTVCRVVVTDNWIIKISPYSLDIAHQRDSVLVLCTTDTHVLSHEGNGSVQYVNIEVKSTRPGINSFFIRCNALDFNNIQNRVQIPISIIEGIKFHKTKIEHFLDVFKETVEKNPPYSPPPQQELENCIGCMVAQPSVKLVKCCKTPEPCTNCYCRPLWCLDCMGKWFATRQEQDHPETWLSSVCTCPVCRSIFCVLDVCPIKLQHENQSET</sequence>
<keyword evidence="5 6" id="KW-0472">Membrane</keyword>
<name>A0A8I6S3H1_CIMLE</name>
<protein>
    <recommendedName>
        <fullName evidence="9">E3 ubiquitin-protein ligase TM129</fullName>
    </recommendedName>
</protein>
<dbReference type="OMA" id="KFATGPP"/>
<evidence type="ECO:0000256" key="5">
    <source>
        <dbReference type="ARBA" id="ARBA00023136"/>
    </source>
</evidence>
<dbReference type="GO" id="GO:0016567">
    <property type="term" value="P:protein ubiquitination"/>
    <property type="evidence" value="ECO:0007669"/>
    <property type="project" value="InterPro"/>
</dbReference>